<evidence type="ECO:0000259" key="5">
    <source>
        <dbReference type="PROSITE" id="PS50987"/>
    </source>
</evidence>
<sequence length="133" mass="15604">MTSIFSPIKYLHIHIYWSLIMLPHQFFKLLADETRVRCLLMIAREEKVCVAELTEALNESQPKISRHLALLRASGVVVDIRQGQWVFYRISDQLPGWMRKQIQGLVESNCLKQEYQQDIQRLAEMTSRPQCCV</sequence>
<evidence type="ECO:0000256" key="1">
    <source>
        <dbReference type="ARBA" id="ARBA00022849"/>
    </source>
</evidence>
<evidence type="ECO:0000256" key="4">
    <source>
        <dbReference type="ARBA" id="ARBA00023163"/>
    </source>
</evidence>
<dbReference type="GO" id="GO:0003677">
    <property type="term" value="F:DNA binding"/>
    <property type="evidence" value="ECO:0007669"/>
    <property type="project" value="UniProtKB-KW"/>
</dbReference>
<dbReference type="PROSITE" id="PS50987">
    <property type="entry name" value="HTH_ARSR_2"/>
    <property type="match status" value="1"/>
</dbReference>
<feature type="domain" description="HTH arsR-type" evidence="5">
    <location>
        <begin position="15"/>
        <end position="109"/>
    </location>
</feature>
<dbReference type="Proteomes" id="UP000004687">
    <property type="component" value="Unassembled WGS sequence"/>
</dbReference>
<dbReference type="Gene3D" id="1.10.10.10">
    <property type="entry name" value="Winged helix-like DNA-binding domain superfamily/Winged helix DNA-binding domain"/>
    <property type="match status" value="1"/>
</dbReference>
<dbReference type="FunFam" id="1.10.10.10:FF:000279">
    <property type="entry name" value="Transcriptional regulator, ArsR family"/>
    <property type="match status" value="1"/>
</dbReference>
<dbReference type="InterPro" id="IPR051081">
    <property type="entry name" value="HTH_MetalResp_TranReg"/>
</dbReference>
<dbReference type="GO" id="GO:0046685">
    <property type="term" value="P:response to arsenic-containing substance"/>
    <property type="evidence" value="ECO:0007669"/>
    <property type="project" value="UniProtKB-KW"/>
</dbReference>
<protein>
    <submittedName>
        <fullName evidence="6">Transcriptional regulator</fullName>
    </submittedName>
</protein>
<keyword evidence="4" id="KW-0804">Transcription</keyword>
<keyword evidence="2" id="KW-0805">Transcription regulation</keyword>
<dbReference type="GO" id="GO:0003700">
    <property type="term" value="F:DNA-binding transcription factor activity"/>
    <property type="evidence" value="ECO:0007669"/>
    <property type="project" value="InterPro"/>
</dbReference>
<accession>A0A0X1KVP1</accession>
<keyword evidence="1" id="KW-0059">Arsenical resistance</keyword>
<organism evidence="6">
    <name type="scientific">Vibrio cholerae (strain MO10)</name>
    <dbReference type="NCBI Taxonomy" id="345072"/>
    <lineage>
        <taxon>Bacteria</taxon>
        <taxon>Pseudomonadati</taxon>
        <taxon>Pseudomonadota</taxon>
        <taxon>Gammaproteobacteria</taxon>
        <taxon>Vibrionales</taxon>
        <taxon>Vibrionaceae</taxon>
        <taxon>Vibrio</taxon>
    </lineage>
</organism>
<dbReference type="InterPro" id="IPR011991">
    <property type="entry name" value="ArsR-like_HTH"/>
</dbReference>
<dbReference type="PRINTS" id="PR00778">
    <property type="entry name" value="HTHARSR"/>
</dbReference>
<dbReference type="InterPro" id="IPR036388">
    <property type="entry name" value="WH-like_DNA-bd_sf"/>
</dbReference>
<dbReference type="EMBL" id="DS990136">
    <property type="protein sequence ID" value="EET22316.1"/>
    <property type="molecule type" value="Genomic_DNA"/>
</dbReference>
<dbReference type="NCBIfam" id="NF007528">
    <property type="entry name" value="PRK10141.1"/>
    <property type="match status" value="1"/>
</dbReference>
<dbReference type="InterPro" id="IPR036390">
    <property type="entry name" value="WH_DNA-bd_sf"/>
</dbReference>
<evidence type="ECO:0000256" key="3">
    <source>
        <dbReference type="ARBA" id="ARBA00023125"/>
    </source>
</evidence>
<dbReference type="PANTHER" id="PTHR33154:SF18">
    <property type="entry name" value="ARSENICAL RESISTANCE OPERON REPRESSOR"/>
    <property type="match status" value="1"/>
</dbReference>
<dbReference type="HOGENOM" id="CLU_097806_3_1_6"/>
<dbReference type="AlphaFoldDB" id="A0A0X1KVP1"/>
<name>A0A0X1KVP1_VIBCO</name>
<dbReference type="CDD" id="cd00090">
    <property type="entry name" value="HTH_ARSR"/>
    <property type="match status" value="1"/>
</dbReference>
<dbReference type="NCBIfam" id="NF033788">
    <property type="entry name" value="HTH_metalloreg"/>
    <property type="match status" value="1"/>
</dbReference>
<dbReference type="SUPFAM" id="SSF46785">
    <property type="entry name" value="Winged helix' DNA-binding domain"/>
    <property type="match status" value="1"/>
</dbReference>
<evidence type="ECO:0000313" key="6">
    <source>
        <dbReference type="EMBL" id="EET22316.1"/>
    </source>
</evidence>
<proteinExistence type="predicted"/>
<dbReference type="Pfam" id="PF01022">
    <property type="entry name" value="HTH_5"/>
    <property type="match status" value="1"/>
</dbReference>
<dbReference type="InterPro" id="IPR001845">
    <property type="entry name" value="HTH_ArsR_DNA-bd_dom"/>
</dbReference>
<keyword evidence="3" id="KW-0238">DNA-binding</keyword>
<gene>
    <name evidence="6" type="ORF">VchoM_00343</name>
</gene>
<reference evidence="6" key="2">
    <citation type="submission" date="2008-07" db="EMBL/GenBank/DDBJ databases">
        <authorList>
            <consortium name="Broad Institute Genome Sequencing Platform"/>
            <person name="Colwell R."/>
            <person name="Grim C.J."/>
            <person name="Young S."/>
            <person name="Jaffe D."/>
            <person name="Gnerre S."/>
            <person name="Berlin A."/>
            <person name="Heiman D."/>
            <person name="Hepburn T."/>
            <person name="Shea T."/>
            <person name="Sykes S."/>
            <person name="Alvarado L."/>
            <person name="Kodira C."/>
            <person name="Heidelberg J."/>
            <person name="Lander E."/>
            <person name="Galagan J."/>
            <person name="Nusbaum C."/>
            <person name="Birren B."/>
        </authorList>
    </citation>
    <scope>NUCLEOTIDE SEQUENCE [LARGE SCALE GENOMIC DNA]</scope>
    <source>
        <strain evidence="6">MO10</strain>
    </source>
</reference>
<evidence type="ECO:0000256" key="2">
    <source>
        <dbReference type="ARBA" id="ARBA00023015"/>
    </source>
</evidence>
<reference evidence="6" key="1">
    <citation type="submission" date="2005-09" db="EMBL/GenBank/DDBJ databases">
        <title>Annotation of Vibrio cholerae MO10.</title>
        <authorList>
            <person name="Colwell R."/>
            <person name="Grim C.J."/>
            <person name="Young S."/>
            <person name="Jaffe D."/>
            <person name="Gnerre S."/>
            <person name="Berlin A."/>
            <person name="Heiman D."/>
            <person name="Hepburn T."/>
            <person name="Shea T."/>
            <person name="Sykes S."/>
            <person name="Yandava C."/>
            <person name="Alvarado L."/>
            <person name="Kodira C."/>
            <person name="Borodovsky M."/>
            <person name="Heidelberg J."/>
            <person name="Lander E."/>
            <person name="Galagan J."/>
            <person name="Nusbaum C."/>
            <person name="Birren B."/>
        </authorList>
    </citation>
    <scope>NUCLEOTIDE SEQUENCE [LARGE SCALE GENOMIC DNA]</scope>
    <source>
        <strain evidence="6">MO10</strain>
    </source>
</reference>
<dbReference type="SMART" id="SM00418">
    <property type="entry name" value="HTH_ARSR"/>
    <property type="match status" value="1"/>
</dbReference>
<dbReference type="PANTHER" id="PTHR33154">
    <property type="entry name" value="TRANSCRIPTIONAL REGULATOR, ARSR FAMILY"/>
    <property type="match status" value="1"/>
</dbReference>